<dbReference type="OrthoDB" id="254354at2"/>
<dbReference type="EMBL" id="CP036281">
    <property type="protein sequence ID" value="QDU82437.1"/>
    <property type="molecule type" value="Genomic_DNA"/>
</dbReference>
<dbReference type="InterPro" id="IPR023296">
    <property type="entry name" value="Glyco_hydro_beta-prop_sf"/>
</dbReference>
<dbReference type="Pfam" id="PF13517">
    <property type="entry name" value="FG-GAP_3"/>
    <property type="match status" value="3"/>
</dbReference>
<evidence type="ECO:0000313" key="3">
    <source>
        <dbReference type="EMBL" id="QDU82437.1"/>
    </source>
</evidence>
<feature type="domain" description="DUF11" evidence="2">
    <location>
        <begin position="92"/>
        <end position="210"/>
    </location>
</feature>
<dbReference type="SUPFAM" id="SSF69318">
    <property type="entry name" value="Integrin alpha N-terminal domain"/>
    <property type="match status" value="2"/>
</dbReference>
<dbReference type="InterPro" id="IPR013783">
    <property type="entry name" value="Ig-like_fold"/>
</dbReference>
<dbReference type="Proteomes" id="UP000317178">
    <property type="component" value="Chromosome"/>
</dbReference>
<evidence type="ECO:0000256" key="1">
    <source>
        <dbReference type="ARBA" id="ARBA00022729"/>
    </source>
</evidence>
<reference evidence="3 4" key="1">
    <citation type="submission" date="2019-02" db="EMBL/GenBank/DDBJ databases">
        <title>Deep-cultivation of Planctomycetes and their phenomic and genomic characterization uncovers novel biology.</title>
        <authorList>
            <person name="Wiegand S."/>
            <person name="Jogler M."/>
            <person name="Boedeker C."/>
            <person name="Pinto D."/>
            <person name="Vollmers J."/>
            <person name="Rivas-Marin E."/>
            <person name="Kohn T."/>
            <person name="Peeters S.H."/>
            <person name="Heuer A."/>
            <person name="Rast P."/>
            <person name="Oberbeckmann S."/>
            <person name="Bunk B."/>
            <person name="Jeske O."/>
            <person name="Meyerdierks A."/>
            <person name="Storesund J.E."/>
            <person name="Kallscheuer N."/>
            <person name="Luecker S."/>
            <person name="Lage O.M."/>
            <person name="Pohl T."/>
            <person name="Merkel B.J."/>
            <person name="Hornburger P."/>
            <person name="Mueller R.-W."/>
            <person name="Bruemmer F."/>
            <person name="Labrenz M."/>
            <person name="Spormann A.M."/>
            <person name="Op den Camp H."/>
            <person name="Overmann J."/>
            <person name="Amann R."/>
            <person name="Jetten M.S.M."/>
            <person name="Mascher T."/>
            <person name="Medema M.H."/>
            <person name="Devos D.P."/>
            <person name="Kaster A.-K."/>
            <person name="Ovreas L."/>
            <person name="Rohde M."/>
            <person name="Galperin M.Y."/>
            <person name="Jogler C."/>
        </authorList>
    </citation>
    <scope>NUCLEOTIDE SEQUENCE [LARGE SCALE GENOMIC DNA]</scope>
    <source>
        <strain evidence="3 4">Pla110</strain>
    </source>
</reference>
<organism evidence="3 4">
    <name type="scientific">Polystyrenella longa</name>
    <dbReference type="NCBI Taxonomy" id="2528007"/>
    <lineage>
        <taxon>Bacteria</taxon>
        <taxon>Pseudomonadati</taxon>
        <taxon>Planctomycetota</taxon>
        <taxon>Planctomycetia</taxon>
        <taxon>Planctomycetales</taxon>
        <taxon>Planctomycetaceae</taxon>
        <taxon>Polystyrenella</taxon>
    </lineage>
</organism>
<gene>
    <name evidence="3" type="ORF">Pla110_41930</name>
</gene>
<dbReference type="InterPro" id="IPR001434">
    <property type="entry name" value="OmcB-like_DUF11"/>
</dbReference>
<dbReference type="Gene3D" id="2.60.40.10">
    <property type="entry name" value="Immunoglobulins"/>
    <property type="match status" value="1"/>
</dbReference>
<dbReference type="Gene3D" id="2.130.10.130">
    <property type="entry name" value="Integrin alpha, N-terminal"/>
    <property type="match status" value="1"/>
</dbReference>
<sequence>MFAAGQAREFANILSKIQFSRATTTPFRNNRAMTSNHWLAAFQSKCVSMRRRHNHSAPVHAGLENLEPRVLLSAVGQLLPQEISSEVVEGTDLCIDTTSTPQSVVEGEVIGYTITVINQGPTNVIDARVVDLFSGQVDAVTWSAQFTAGAAGTSSGIGEIDELVAIPVGGTITYTVGGRVGDDIGRFLKNEATVTVPGGVSETDPSNNSDYEIDSVTSPTAVSKAEFKEGSVISVAVPGSSGEYINDIAFGDLNNDGYNDAVLSLEFWDGVDYYGYHQIWFYDSASEGLVNSGQNLAYQSFQPHDAAAPEIGDFNTDGYLDVVVIVANVQAVYLNDGAGDFTASGIPIPGIGGLQSNEVEAGDLDGDGDLDLVVTDQRGSKTEYGGTGENYILLNDGTGNFSQVIPLPMQSEDDFTWDTTIGDFDGDGDLDFILSNLKAGVTSELWLNDGFVVFFKSSETFGDKSHWNVEKGDFDQDGDLDLLLNVGVNHVELWNNDGTGNFSYSGQRTYTSEGGQGGIEGLQVGDLDGDGDLDAFFSTFGTAPTIQTWINDGSGIFSVGVISSLYSTPPPYESGGWRSRLGDVDQDGDLDAFVFEGSTGKLHYFENINNTAAQVTYKTPETLISYSTQGQQRTGVAGQRSVASAADGRYVTTWWSDEGDGDGSGVFAQLYRADGSKVGGPFLVSTTTEGDQLHPSVAMQDNGKFVIVWQSNSDLGAGTNWDIHAQRYLASGLLDGSEVVINSELTSNQSLADVVYLTNGNFVATWTGNGSGDANGVFARIFDTSGNPLGTEFQVNETTTGAQVNPSLTSDSAGGFAVVWHGNGTGDSDGVFFRRYDNTGSPLTSEVLVNQTTTGIQQTASVTQANNGDFIVAWSGEGTGDSEGIFTRRLSPSGGVTGNEILVNQSTAGSQITPSITSDLTTNGYLVAWSHQNTGIDYDIKLRQFDGSDSATWDEQTVNQVLDNRQWNPTITQRPTSVGDQYVLAWSGHGDGDNAGVFTRALDASLIPVTSETLVSSSTKGQQRTGVVGQHAAAAADDGRYITTWWSDEGYGSGSGVFAQLYRADGSKVGGPFLVSTTTDQDQLNPSVAMLDNGKFVIVWQTDSDSGAGVNWEIHGQRFLASGLLDGTEFVINSETLSNQSLPDVAYLSDGSFVVTWTGKGSGDTNGVFARIFNASGNLAAPEFRVNVTTTGAQLDPSLTADSAGGFAVVWHGEGAGDTSGVFFRRFDNAGTALTGEVLVNETTTGAQESARVTQTATGDFIVTWSGEGTGDTVGIFTRRLTSAGALTGLEVLVNTETSANQVTPSVIADFIGGDYVVVWSHQNTGIDYDIKLRRFDENDIAISTTQVVNQVLDNRQWNPTVIQRPNSEGESFLVIWSGYGDGDSAGVFTRQLTFDEPISALALSSMSDAVFAEGLDEVLD</sequence>
<dbReference type="InterPro" id="IPR028994">
    <property type="entry name" value="Integrin_alpha_N"/>
</dbReference>
<keyword evidence="4" id="KW-1185">Reference proteome</keyword>
<keyword evidence="1" id="KW-0732">Signal</keyword>
<evidence type="ECO:0000259" key="2">
    <source>
        <dbReference type="Pfam" id="PF01345"/>
    </source>
</evidence>
<dbReference type="InterPro" id="IPR013517">
    <property type="entry name" value="FG-GAP"/>
</dbReference>
<proteinExistence type="predicted"/>
<dbReference type="KEGG" id="plon:Pla110_41930"/>
<accession>A0A518CT77</accession>
<name>A0A518CT77_9PLAN</name>
<dbReference type="PANTHER" id="PTHR44103:SF1">
    <property type="entry name" value="PROPROTEIN CONVERTASE P"/>
    <property type="match status" value="1"/>
</dbReference>
<evidence type="ECO:0000313" key="4">
    <source>
        <dbReference type="Proteomes" id="UP000317178"/>
    </source>
</evidence>
<protein>
    <submittedName>
        <fullName evidence="3">FG-GAP repeat protein</fullName>
    </submittedName>
</protein>
<dbReference type="Pfam" id="PF01345">
    <property type="entry name" value="DUF11"/>
    <property type="match status" value="1"/>
</dbReference>
<dbReference type="SUPFAM" id="SSF75005">
    <property type="entry name" value="Arabinanase/levansucrase/invertase"/>
    <property type="match status" value="1"/>
</dbReference>
<dbReference type="PANTHER" id="PTHR44103">
    <property type="entry name" value="PROPROTEIN CONVERTASE P"/>
    <property type="match status" value="1"/>
</dbReference>